<gene>
    <name evidence="4" type="ORF">CLCY_8c00290</name>
</gene>
<keyword evidence="5" id="KW-1185">Reference proteome</keyword>
<dbReference type="Gene3D" id="2.10.70.40">
    <property type="entry name" value="peptidoglycan hydrolase"/>
    <property type="match status" value="1"/>
</dbReference>
<accession>A0A0J8DGJ3</accession>
<proteinExistence type="predicted"/>
<keyword evidence="2" id="KW-0472">Membrane</keyword>
<dbReference type="Gene3D" id="1.10.530.10">
    <property type="match status" value="1"/>
</dbReference>
<dbReference type="GO" id="GO:0004040">
    <property type="term" value="F:amidase activity"/>
    <property type="evidence" value="ECO:0007669"/>
    <property type="project" value="InterPro"/>
</dbReference>
<evidence type="ECO:0000313" key="4">
    <source>
        <dbReference type="EMBL" id="KMT23293.1"/>
    </source>
</evidence>
<sequence length="294" mass="33771">MKKRSIIITLFIGVLIFGGIKFFKDLDYSIFRFTVSKEVRLKYVNVVDEVSRGKVQVNWREVASVDATFNYGHIETATENNIKRVAERFITKTDKGYTLRSIDSVVESFGGKGEDIEKAKRYLKVINKSRKMDEGHKKDFFDSIKSDAIKVSKKTGIMPSVIMGQAALESNWGRSQLSKDYKNLFGIKADSSWKGKKINFSTSEYYNTKIRDDFRVYSSLSESVEDFGKFIENNPRYKRAGVFKAKTYNEQIKAIEKAGYSTISNEKGEKVYAQYVLDIIISNDLQLLDWEISK</sequence>
<dbReference type="STRING" id="1121307.CLCY_8c00290"/>
<evidence type="ECO:0000256" key="1">
    <source>
        <dbReference type="ARBA" id="ARBA00022801"/>
    </source>
</evidence>
<keyword evidence="2" id="KW-0812">Transmembrane</keyword>
<feature type="transmembrane region" description="Helical" evidence="2">
    <location>
        <begin position="6"/>
        <end position="23"/>
    </location>
</feature>
<dbReference type="PANTHER" id="PTHR33308:SF9">
    <property type="entry name" value="PEPTIDOGLYCAN HYDROLASE FLGJ"/>
    <property type="match status" value="1"/>
</dbReference>
<evidence type="ECO:0000256" key="2">
    <source>
        <dbReference type="SAM" id="Phobius"/>
    </source>
</evidence>
<dbReference type="PANTHER" id="PTHR33308">
    <property type="entry name" value="PEPTIDOGLYCAN HYDROLASE FLGJ"/>
    <property type="match status" value="1"/>
</dbReference>
<dbReference type="PRINTS" id="PR01002">
    <property type="entry name" value="FLGFLGJ"/>
</dbReference>
<dbReference type="InterPro" id="IPR051056">
    <property type="entry name" value="Glycosyl_Hydrolase_73"/>
</dbReference>
<keyword evidence="2" id="KW-1133">Transmembrane helix</keyword>
<dbReference type="SMART" id="SM00047">
    <property type="entry name" value="LYZ2"/>
    <property type="match status" value="1"/>
</dbReference>
<dbReference type="RefSeq" id="WP_048569111.1">
    <property type="nucleotide sequence ID" value="NZ_LFVU01000001.1"/>
</dbReference>
<dbReference type="PATRIC" id="fig|1121307.3.peg.2481"/>
<organism evidence="4 5">
    <name type="scientific">Clostridium cylindrosporum DSM 605</name>
    <dbReference type="NCBI Taxonomy" id="1121307"/>
    <lineage>
        <taxon>Bacteria</taxon>
        <taxon>Bacillati</taxon>
        <taxon>Bacillota</taxon>
        <taxon>Clostridia</taxon>
        <taxon>Eubacteriales</taxon>
        <taxon>Clostridiaceae</taxon>
        <taxon>Clostridium</taxon>
    </lineage>
</organism>
<dbReference type="OrthoDB" id="977752at2"/>
<reference evidence="4 5" key="1">
    <citation type="submission" date="2015-06" db="EMBL/GenBank/DDBJ databases">
        <title>Draft genome sequence of the purine-degrading Clostridium cylindrosporum HC-1 (DSM 605).</title>
        <authorList>
            <person name="Poehlein A."/>
            <person name="Schiel-Bengelsdorf B."/>
            <person name="Bengelsdorf F."/>
            <person name="Daniel R."/>
            <person name="Duerre P."/>
        </authorList>
    </citation>
    <scope>NUCLEOTIDE SEQUENCE [LARGE SCALE GENOMIC DNA]</scope>
    <source>
        <strain evidence="4 5">DSM 605</strain>
    </source>
</reference>
<protein>
    <submittedName>
        <fullName evidence="4">Mannosyl-glycoprotein endo-beta-N-acetylglucosamidase</fullName>
    </submittedName>
</protein>
<dbReference type="Pfam" id="PF01832">
    <property type="entry name" value="Glucosaminidase"/>
    <property type="match status" value="1"/>
</dbReference>
<dbReference type="Proteomes" id="UP000036756">
    <property type="component" value="Unassembled WGS sequence"/>
</dbReference>
<keyword evidence="1" id="KW-0378">Hydrolase</keyword>
<feature type="domain" description="Mannosyl-glycoprotein endo-beta-N-acetylglucosamidase-like" evidence="3">
    <location>
        <begin position="131"/>
        <end position="289"/>
    </location>
</feature>
<dbReference type="EMBL" id="LFVU01000001">
    <property type="protein sequence ID" value="KMT23293.1"/>
    <property type="molecule type" value="Genomic_DNA"/>
</dbReference>
<dbReference type="InterPro" id="IPR002901">
    <property type="entry name" value="MGlyc_endo_b_GlcNAc-like_dom"/>
</dbReference>
<evidence type="ECO:0000259" key="3">
    <source>
        <dbReference type="SMART" id="SM00047"/>
    </source>
</evidence>
<dbReference type="AlphaFoldDB" id="A0A0J8DGJ3"/>
<comment type="caution">
    <text evidence="4">The sequence shown here is derived from an EMBL/GenBank/DDBJ whole genome shotgun (WGS) entry which is preliminary data.</text>
</comment>
<evidence type="ECO:0000313" key="5">
    <source>
        <dbReference type="Proteomes" id="UP000036756"/>
    </source>
</evidence>
<name>A0A0J8DGJ3_CLOCY</name>